<dbReference type="Pfam" id="PF03457">
    <property type="entry name" value="HA"/>
    <property type="match status" value="2"/>
</dbReference>
<feature type="domain" description="Helicase-associated" evidence="1">
    <location>
        <begin position="254"/>
        <end position="325"/>
    </location>
</feature>
<evidence type="ECO:0000259" key="1">
    <source>
        <dbReference type="Pfam" id="PF03457"/>
    </source>
</evidence>
<dbReference type="AlphaFoldDB" id="A0A6G0XY09"/>
<dbReference type="PANTHER" id="PTHR37066">
    <property type="entry name" value="HELICASE-ASSOCIATED"/>
    <property type="match status" value="1"/>
</dbReference>
<sequence>MLLSCRRSPLLLLPCVRSLSTWKEKKALQDLLAVAKVAHAKSPGNFTTLPSRFKVPQEPEYPGSLQGKTLHVAQLRQEYRTKSLPADLKKELDAISFVWDVNFHKSALRLEALTVFKCLNGHVNVPREFKVPSDNDEWPRDTWGICLGVALHNIRTGQLNVHPVHEPMYLELGFSWDRAGAKWQHNLEALTHFRQLYGHANVPMRFTVPDTADWPAAMHGLKLGNVVTHWRRYPLPDDRREALDALGFQWRPLDAKWTKTIAALKAYKKIYGHTHVVKRFAVPSNDPQWPKTCWGFKLGYIVSSFRTRMDEMSAEHIEELDELGFIWNPLEDRWDEAVLALRKYHALKGHLRIPTSFSVPRNDPEWPESMWGLHLGSLVTHIRHHADIMSTNQDELLATMVLIDDEDDVDEHIET</sequence>
<accession>A0A6G0XY09</accession>
<evidence type="ECO:0000313" key="2">
    <source>
        <dbReference type="EMBL" id="KAF0745484.1"/>
    </source>
</evidence>
<dbReference type="VEuPathDB" id="FungiDB:AeMF1_002342"/>
<name>A0A6G0XY09_9STRA</name>
<dbReference type="Proteomes" id="UP000481153">
    <property type="component" value="Unassembled WGS sequence"/>
</dbReference>
<dbReference type="PANTHER" id="PTHR37066:SF1">
    <property type="entry name" value="LNS2_PITP DOMAIN-CONTAINING PROTEIN"/>
    <property type="match status" value="1"/>
</dbReference>
<evidence type="ECO:0000313" key="3">
    <source>
        <dbReference type="Proteomes" id="UP000481153"/>
    </source>
</evidence>
<feature type="domain" description="Helicase-associated" evidence="1">
    <location>
        <begin position="181"/>
        <end position="248"/>
    </location>
</feature>
<dbReference type="InterPro" id="IPR005114">
    <property type="entry name" value="Helicase_assoc"/>
</dbReference>
<comment type="caution">
    <text evidence="2">The sequence shown here is derived from an EMBL/GenBank/DDBJ whole genome shotgun (WGS) entry which is preliminary data.</text>
</comment>
<keyword evidence="3" id="KW-1185">Reference proteome</keyword>
<proteinExistence type="predicted"/>
<dbReference type="EMBL" id="VJMJ01000002">
    <property type="protein sequence ID" value="KAF0745484.1"/>
    <property type="molecule type" value="Genomic_DNA"/>
</dbReference>
<organism evidence="2 3">
    <name type="scientific">Aphanomyces euteiches</name>
    <dbReference type="NCBI Taxonomy" id="100861"/>
    <lineage>
        <taxon>Eukaryota</taxon>
        <taxon>Sar</taxon>
        <taxon>Stramenopiles</taxon>
        <taxon>Oomycota</taxon>
        <taxon>Saprolegniomycetes</taxon>
        <taxon>Saprolegniales</taxon>
        <taxon>Verrucalvaceae</taxon>
        <taxon>Aphanomyces</taxon>
    </lineage>
</organism>
<reference evidence="2 3" key="1">
    <citation type="submission" date="2019-07" db="EMBL/GenBank/DDBJ databases">
        <title>Genomics analysis of Aphanomyces spp. identifies a new class of oomycete effector associated with host adaptation.</title>
        <authorList>
            <person name="Gaulin E."/>
        </authorList>
    </citation>
    <scope>NUCLEOTIDE SEQUENCE [LARGE SCALE GENOMIC DNA]</scope>
    <source>
        <strain evidence="2 3">ATCC 201684</strain>
    </source>
</reference>
<protein>
    <recommendedName>
        <fullName evidence="1">Helicase-associated domain-containing protein</fullName>
    </recommendedName>
</protein>
<gene>
    <name evidence="2" type="ORF">Ae201684_000498</name>
</gene>